<name>A0ABW7CWV9_9GAMM</name>
<evidence type="ECO:0000313" key="2">
    <source>
        <dbReference type="Proteomes" id="UP001605261"/>
    </source>
</evidence>
<protein>
    <submittedName>
        <fullName evidence="1">Uncharacterized protein</fullName>
    </submittedName>
</protein>
<accession>A0ABW7CWV9</accession>
<dbReference type="RefSeq" id="WP_394162079.1">
    <property type="nucleotide sequence ID" value="NZ_JBHGCJ010000003.1"/>
</dbReference>
<evidence type="ECO:0000313" key="1">
    <source>
        <dbReference type="EMBL" id="MFG6108732.1"/>
    </source>
</evidence>
<sequence>MHYKILYITLRRLIGERNVAALRSQLLAHGAPLFARALVLGSERVIADALSLLPITERIRVLRHLPAPLRAAMQPLCTQGSPPPLRPASPFVTACAQHA</sequence>
<reference evidence="1 2" key="1">
    <citation type="submission" date="2024-09" db="EMBL/GenBank/DDBJ databases">
        <authorList>
            <consortium name="All-Russian atlas of soil microorganisms"/>
            <consortium name="as a basis for the search for new antimicrobial producers and enzymes with unique properties"/>
            <person name="Sokolova E.A."/>
            <person name="Voronina E.N."/>
        </authorList>
    </citation>
    <scope>NUCLEOTIDE SEQUENCE [LARGE SCALE GENOMIC DNA]</scope>
    <source>
        <strain evidence="1 2">AF-22b-331.1</strain>
    </source>
</reference>
<dbReference type="Proteomes" id="UP001605261">
    <property type="component" value="Unassembled WGS sequence"/>
</dbReference>
<organism evidence="1 2">
    <name type="scientific">Stenotrophomonas nematodicola</name>
    <dbReference type="NCBI Taxonomy" id="2656746"/>
    <lineage>
        <taxon>Bacteria</taxon>
        <taxon>Pseudomonadati</taxon>
        <taxon>Pseudomonadota</taxon>
        <taxon>Gammaproteobacteria</taxon>
        <taxon>Lysobacterales</taxon>
        <taxon>Lysobacteraceae</taxon>
        <taxon>Stenotrophomonas</taxon>
    </lineage>
</organism>
<proteinExistence type="predicted"/>
<comment type="caution">
    <text evidence="1">The sequence shown here is derived from an EMBL/GenBank/DDBJ whole genome shotgun (WGS) entry which is preliminary data.</text>
</comment>
<gene>
    <name evidence="1" type="ORF">ACEU0G_002724</name>
</gene>
<keyword evidence="2" id="KW-1185">Reference proteome</keyword>
<dbReference type="EMBL" id="JBHGCJ010000003">
    <property type="protein sequence ID" value="MFG6108732.1"/>
    <property type="molecule type" value="Genomic_DNA"/>
</dbReference>